<keyword evidence="5 8" id="KW-0659">Purine metabolism</keyword>
<feature type="binding site" evidence="7">
    <location>
        <position position="24"/>
    </location>
    <ligand>
        <name>substrate</name>
    </ligand>
</feature>
<reference evidence="11 12" key="1">
    <citation type="journal article" date="2014" name="Genome Announc.">
        <title>Complete Genome Sequence of the Model Rhizosphere Strain Azospirillum brasilense Az39, Successfully Applied in Agriculture.</title>
        <authorList>
            <person name="Rivera D."/>
            <person name="Revale S."/>
            <person name="Molina R."/>
            <person name="Gualpa J."/>
            <person name="Puente M."/>
            <person name="Maroniche G."/>
            <person name="Paris G."/>
            <person name="Baker D."/>
            <person name="Clavijo B."/>
            <person name="McLay K."/>
            <person name="Spaepen S."/>
            <person name="Perticari A."/>
            <person name="Vazquez M."/>
            <person name="Wisniewski-Dye F."/>
            <person name="Watkins C."/>
            <person name="Martinez-Abarca F."/>
            <person name="Vanderleyden J."/>
            <person name="Cassan F."/>
        </authorList>
    </citation>
    <scope>NUCLEOTIDE SEQUENCE [LARGE SCALE GENOMIC DNA]</scope>
    <source>
        <strain evidence="11 12">Az39</strain>
        <plasmid evidence="11">AbAZ39_p1</plasmid>
    </source>
</reference>
<evidence type="ECO:0000256" key="4">
    <source>
        <dbReference type="ARBA" id="ARBA00011881"/>
    </source>
</evidence>
<evidence type="ECO:0000256" key="8">
    <source>
        <dbReference type="RuleBase" id="RU361270"/>
    </source>
</evidence>
<evidence type="ECO:0000256" key="1">
    <source>
        <dbReference type="ARBA" id="ARBA00001043"/>
    </source>
</evidence>
<dbReference type="InterPro" id="IPR036817">
    <property type="entry name" value="Transthyretin/HIU_hydrolase_sf"/>
</dbReference>
<evidence type="ECO:0000259" key="10">
    <source>
        <dbReference type="Pfam" id="PF00576"/>
    </source>
</evidence>
<gene>
    <name evidence="11" type="ORF">ABAZ39_15765</name>
</gene>
<feature type="binding site" evidence="7">
    <location>
        <position position="62"/>
    </location>
    <ligand>
        <name>substrate</name>
    </ligand>
</feature>
<accession>A0A060DKG6</accession>
<feature type="binding site" evidence="7">
    <location>
        <position position="131"/>
    </location>
    <ligand>
        <name>substrate</name>
    </ligand>
</feature>
<dbReference type="SUPFAM" id="SSF49472">
    <property type="entry name" value="Transthyretin (synonym: prealbumin)"/>
    <property type="match status" value="1"/>
</dbReference>
<dbReference type="Pfam" id="PF00576">
    <property type="entry name" value="Transthyretin"/>
    <property type="match status" value="1"/>
</dbReference>
<feature type="domain" description="Transthyretin/hydroxyisourate hydrolase" evidence="10">
    <location>
        <begin position="21"/>
        <end position="133"/>
    </location>
</feature>
<dbReference type="PROSITE" id="PS00768">
    <property type="entry name" value="TRANSTHYRETIN_1"/>
    <property type="match status" value="1"/>
</dbReference>
<dbReference type="InterPro" id="IPR023416">
    <property type="entry name" value="Transthyretin/HIU_hydrolase_d"/>
</dbReference>
<dbReference type="InterPro" id="IPR014306">
    <property type="entry name" value="Hydroxyisourate_hydrolase"/>
</dbReference>
<dbReference type="PANTHER" id="PTHR10395">
    <property type="entry name" value="URICASE AND TRANSTHYRETIN-RELATED"/>
    <property type="match status" value="1"/>
</dbReference>
<organism evidence="11 12">
    <name type="scientific">Azospirillum argentinense</name>
    <dbReference type="NCBI Taxonomy" id="2970906"/>
    <lineage>
        <taxon>Bacteria</taxon>
        <taxon>Pseudomonadati</taxon>
        <taxon>Pseudomonadota</taxon>
        <taxon>Alphaproteobacteria</taxon>
        <taxon>Rhodospirillales</taxon>
        <taxon>Azospirillaceae</taxon>
        <taxon>Azospirillum</taxon>
    </lineage>
</organism>
<dbReference type="NCBIfam" id="TIGR02962">
    <property type="entry name" value="hdxy_isourate"/>
    <property type="match status" value="1"/>
</dbReference>
<dbReference type="PANTHER" id="PTHR10395:SF7">
    <property type="entry name" value="5-HYDROXYISOURATE HYDROLASE"/>
    <property type="match status" value="1"/>
</dbReference>
<dbReference type="InterPro" id="IPR000895">
    <property type="entry name" value="Transthyretin/HIU_hydrolase"/>
</dbReference>
<sequence>MRSLSGIPRRGERPMSGSGRLTTHVLDTTHGRPGAGIAVTLYRIDGDRRERLTQTRTNADGRCDAPLLAGADLTPGVYELVFEAGAYFRASGLEIVEPAFLDVVPIRFGVANADQHYHVPLLVSPYSYSTYRGS</sequence>
<comment type="similarity">
    <text evidence="3 8">Belongs to the transthyretin family. 5-hydroxyisourate hydrolase subfamily.</text>
</comment>
<keyword evidence="11" id="KW-0614">Plasmid</keyword>
<dbReference type="Proteomes" id="UP000027186">
    <property type="component" value="Plasmid AbAZ39_p1"/>
</dbReference>
<evidence type="ECO:0000256" key="3">
    <source>
        <dbReference type="ARBA" id="ARBA00009850"/>
    </source>
</evidence>
<dbReference type="EC" id="3.5.2.17" evidence="8"/>
<evidence type="ECO:0000313" key="11">
    <source>
        <dbReference type="EMBL" id="AIB13407.1"/>
    </source>
</evidence>
<evidence type="ECO:0000256" key="6">
    <source>
        <dbReference type="ARBA" id="ARBA00022801"/>
    </source>
</evidence>
<dbReference type="InterPro" id="IPR023418">
    <property type="entry name" value="Thyroxine_BS"/>
</dbReference>
<dbReference type="GO" id="GO:0033971">
    <property type="term" value="F:hydroxyisourate hydrolase activity"/>
    <property type="evidence" value="ECO:0007669"/>
    <property type="project" value="UniProtKB-EC"/>
</dbReference>
<comment type="function">
    <text evidence="2">Catalyzes the hydrolysis of 5-hydroxyisourate (HIU) to 2-oxo-4-hydroxy-4-carboxy-5-ureidoimidazoline (OHCU).</text>
</comment>
<dbReference type="EMBL" id="CP007794">
    <property type="protein sequence ID" value="AIB13407.1"/>
    <property type="molecule type" value="Genomic_DNA"/>
</dbReference>
<protein>
    <recommendedName>
        <fullName evidence="8">5-hydroxyisourate hydrolase</fullName>
        <shortName evidence="8">HIU hydrolase</shortName>
        <shortName evidence="8">HIUHase</shortName>
        <ecNumber evidence="8">3.5.2.17</ecNumber>
    </recommendedName>
</protein>
<dbReference type="AlphaFoldDB" id="A0A060DKG6"/>
<evidence type="ECO:0000313" key="12">
    <source>
        <dbReference type="Proteomes" id="UP000027186"/>
    </source>
</evidence>
<name>A0A060DKG6_9PROT</name>
<keyword evidence="6 8" id="KW-0378">Hydrolase</keyword>
<proteinExistence type="inferred from homology"/>
<comment type="catalytic activity">
    <reaction evidence="1 8">
        <text>5-hydroxyisourate + H2O = 5-hydroxy-2-oxo-4-ureido-2,5-dihydro-1H-imidazole-5-carboxylate + H(+)</text>
        <dbReference type="Rhea" id="RHEA:23736"/>
        <dbReference type="ChEBI" id="CHEBI:15377"/>
        <dbReference type="ChEBI" id="CHEBI:15378"/>
        <dbReference type="ChEBI" id="CHEBI:18072"/>
        <dbReference type="ChEBI" id="CHEBI:58639"/>
        <dbReference type="EC" id="3.5.2.17"/>
    </reaction>
</comment>
<dbReference type="CDD" id="cd05822">
    <property type="entry name" value="TLP_HIUase"/>
    <property type="match status" value="1"/>
</dbReference>
<dbReference type="GO" id="GO:0006144">
    <property type="term" value="P:purine nucleobase metabolic process"/>
    <property type="evidence" value="ECO:0007669"/>
    <property type="project" value="UniProtKB-KW"/>
</dbReference>
<comment type="subunit">
    <text evidence="4 8">Homotetramer.</text>
</comment>
<dbReference type="FunFam" id="2.60.40.180:FF:000005">
    <property type="entry name" value="5-hydroxyisourate hydrolase"/>
    <property type="match status" value="1"/>
</dbReference>
<dbReference type="PRINTS" id="PR00189">
    <property type="entry name" value="TRNSTHYRETIN"/>
</dbReference>
<evidence type="ECO:0000256" key="2">
    <source>
        <dbReference type="ARBA" id="ARBA00002704"/>
    </source>
</evidence>
<evidence type="ECO:0000256" key="7">
    <source>
        <dbReference type="PIRSR" id="PIRSR600895-51"/>
    </source>
</evidence>
<dbReference type="PROSITE" id="PS00769">
    <property type="entry name" value="TRANSTHYRETIN_2"/>
    <property type="match status" value="1"/>
</dbReference>
<dbReference type="InterPro" id="IPR023419">
    <property type="entry name" value="Transthyretin_CS"/>
</dbReference>
<evidence type="ECO:0000256" key="5">
    <source>
        <dbReference type="ARBA" id="ARBA00022631"/>
    </source>
</evidence>
<dbReference type="KEGG" id="abq:ABAZ39_15765"/>
<evidence type="ECO:0000256" key="9">
    <source>
        <dbReference type="SAM" id="MobiDB-lite"/>
    </source>
</evidence>
<dbReference type="Gene3D" id="2.60.40.180">
    <property type="entry name" value="Transthyretin/hydroxyisourate hydrolase domain"/>
    <property type="match status" value="1"/>
</dbReference>
<geneLocation type="plasmid" evidence="11 12">
    <name>AbAZ39_p1</name>
</geneLocation>
<feature type="region of interest" description="Disordered" evidence="9">
    <location>
        <begin position="1"/>
        <end position="27"/>
    </location>
</feature>